<feature type="compositionally biased region" description="Acidic residues" evidence="1">
    <location>
        <begin position="36"/>
        <end position="46"/>
    </location>
</feature>
<keyword evidence="3" id="KW-1185">Reference proteome</keyword>
<sequence length="77" mass="9170">MLLVYLFQTTPPILEVPEEAEEDMDTRPKPRKWNGEDYDSDLDEDDKANSKCSDFTAHMRNTYSVSRILQMRWKKRS</sequence>
<reference evidence="2 3" key="1">
    <citation type="submission" date="2024-01" db="EMBL/GenBank/DDBJ databases">
        <title>The genomes of 5 underutilized Papilionoideae crops provide insights into root nodulation and disease resistance.</title>
        <authorList>
            <person name="Yuan L."/>
        </authorList>
    </citation>
    <scope>NUCLEOTIDE SEQUENCE [LARGE SCALE GENOMIC DNA]</scope>
    <source>
        <strain evidence="2">LY-2023</strain>
        <tissue evidence="2">Leaf</tissue>
    </source>
</reference>
<feature type="region of interest" description="Disordered" evidence="1">
    <location>
        <begin position="15"/>
        <end position="50"/>
    </location>
</feature>
<evidence type="ECO:0000313" key="2">
    <source>
        <dbReference type="EMBL" id="KAK7278000.1"/>
    </source>
</evidence>
<accession>A0AAN9FKV7</accession>
<dbReference type="EMBL" id="JAYKXN010000006">
    <property type="protein sequence ID" value="KAK7278000.1"/>
    <property type="molecule type" value="Genomic_DNA"/>
</dbReference>
<comment type="caution">
    <text evidence="2">The sequence shown here is derived from an EMBL/GenBank/DDBJ whole genome shotgun (WGS) entry which is preliminary data.</text>
</comment>
<evidence type="ECO:0000256" key="1">
    <source>
        <dbReference type="SAM" id="MobiDB-lite"/>
    </source>
</evidence>
<dbReference type="Proteomes" id="UP001359559">
    <property type="component" value="Unassembled WGS sequence"/>
</dbReference>
<evidence type="ECO:0000313" key="3">
    <source>
        <dbReference type="Proteomes" id="UP001359559"/>
    </source>
</evidence>
<proteinExistence type="predicted"/>
<dbReference type="AlphaFoldDB" id="A0AAN9FKV7"/>
<organism evidence="2 3">
    <name type="scientific">Clitoria ternatea</name>
    <name type="common">Butterfly pea</name>
    <dbReference type="NCBI Taxonomy" id="43366"/>
    <lineage>
        <taxon>Eukaryota</taxon>
        <taxon>Viridiplantae</taxon>
        <taxon>Streptophyta</taxon>
        <taxon>Embryophyta</taxon>
        <taxon>Tracheophyta</taxon>
        <taxon>Spermatophyta</taxon>
        <taxon>Magnoliopsida</taxon>
        <taxon>eudicotyledons</taxon>
        <taxon>Gunneridae</taxon>
        <taxon>Pentapetalae</taxon>
        <taxon>rosids</taxon>
        <taxon>fabids</taxon>
        <taxon>Fabales</taxon>
        <taxon>Fabaceae</taxon>
        <taxon>Papilionoideae</taxon>
        <taxon>50 kb inversion clade</taxon>
        <taxon>NPAAA clade</taxon>
        <taxon>indigoferoid/millettioid clade</taxon>
        <taxon>Phaseoleae</taxon>
        <taxon>Clitoria</taxon>
    </lineage>
</organism>
<protein>
    <submittedName>
        <fullName evidence="2">Uncharacterized protein</fullName>
    </submittedName>
</protein>
<name>A0AAN9FKV7_CLITE</name>
<gene>
    <name evidence="2" type="ORF">RJT34_23021</name>
</gene>